<accession>A0A9Q1JX82</accession>
<dbReference type="PANTHER" id="PTHR31286">
    <property type="entry name" value="GLYCINE-RICH CELL WALL STRUCTURAL PROTEIN 1.8-LIKE"/>
    <property type="match status" value="1"/>
</dbReference>
<evidence type="ECO:0000313" key="1">
    <source>
        <dbReference type="EMBL" id="KAJ8432624.1"/>
    </source>
</evidence>
<keyword evidence="2" id="KW-1185">Reference proteome</keyword>
<dbReference type="InterPro" id="IPR040256">
    <property type="entry name" value="At4g02000-like"/>
</dbReference>
<dbReference type="Proteomes" id="UP001153076">
    <property type="component" value="Unassembled WGS sequence"/>
</dbReference>
<dbReference type="OrthoDB" id="1939300at2759"/>
<dbReference type="PANTHER" id="PTHR31286:SF165">
    <property type="entry name" value="DUF4283 DOMAIN-CONTAINING PROTEIN"/>
    <property type="match status" value="1"/>
</dbReference>
<name>A0A9Q1JX82_9CARY</name>
<proteinExistence type="predicted"/>
<comment type="caution">
    <text evidence="1">The sequence shown here is derived from an EMBL/GenBank/DDBJ whole genome shotgun (WGS) entry which is preliminary data.</text>
</comment>
<evidence type="ECO:0000313" key="2">
    <source>
        <dbReference type="Proteomes" id="UP001153076"/>
    </source>
</evidence>
<dbReference type="AlphaFoldDB" id="A0A9Q1JX82"/>
<protein>
    <recommendedName>
        <fullName evidence="3">DUF4283 domain-containing protein</fullName>
    </recommendedName>
</protein>
<reference evidence="1" key="1">
    <citation type="submission" date="2022-04" db="EMBL/GenBank/DDBJ databases">
        <title>Carnegiea gigantea Genome sequencing and assembly v2.</title>
        <authorList>
            <person name="Copetti D."/>
            <person name="Sanderson M.J."/>
            <person name="Burquez A."/>
            <person name="Wojciechowski M.F."/>
        </authorList>
    </citation>
    <scope>NUCLEOTIDE SEQUENCE</scope>
    <source>
        <strain evidence="1">SGP5-SGP5p</strain>
        <tissue evidence="1">Aerial part</tissue>
    </source>
</reference>
<sequence>MDLCTKSLKSLPIWIQLPDLDLNYWGLESLSKVSSTLGIPLKTDKYTQEKSKIRYARVLVDMQLDGHFPEFIEFFNEHDILISQQVHYEWVPVKCKFCGTYGHVEDVCKKKTITRKEWRVKQPLQVMGQENTPQHIHDKAASPQPAINQMLLRKKLWDDLASIKPFKGP</sequence>
<evidence type="ECO:0008006" key="3">
    <source>
        <dbReference type="Google" id="ProtNLM"/>
    </source>
</evidence>
<dbReference type="EMBL" id="JAKOGI010000595">
    <property type="protein sequence ID" value="KAJ8432624.1"/>
    <property type="molecule type" value="Genomic_DNA"/>
</dbReference>
<organism evidence="1 2">
    <name type="scientific">Carnegiea gigantea</name>
    <dbReference type="NCBI Taxonomy" id="171969"/>
    <lineage>
        <taxon>Eukaryota</taxon>
        <taxon>Viridiplantae</taxon>
        <taxon>Streptophyta</taxon>
        <taxon>Embryophyta</taxon>
        <taxon>Tracheophyta</taxon>
        <taxon>Spermatophyta</taxon>
        <taxon>Magnoliopsida</taxon>
        <taxon>eudicotyledons</taxon>
        <taxon>Gunneridae</taxon>
        <taxon>Pentapetalae</taxon>
        <taxon>Caryophyllales</taxon>
        <taxon>Cactineae</taxon>
        <taxon>Cactaceae</taxon>
        <taxon>Cactoideae</taxon>
        <taxon>Echinocereeae</taxon>
        <taxon>Carnegiea</taxon>
    </lineage>
</organism>
<gene>
    <name evidence="1" type="ORF">Cgig2_033497</name>
</gene>